<evidence type="ECO:0000313" key="3">
    <source>
        <dbReference type="Proteomes" id="UP001341820"/>
    </source>
</evidence>
<gene>
    <name evidence="2" type="ORF">P5F74_14990</name>
</gene>
<evidence type="ECO:0000259" key="1">
    <source>
        <dbReference type="Pfam" id="PF20591"/>
    </source>
</evidence>
<feature type="domain" description="DUF6792" evidence="1">
    <location>
        <begin position="18"/>
        <end position="106"/>
    </location>
</feature>
<keyword evidence="3" id="KW-1185">Reference proteome</keyword>
<dbReference type="Proteomes" id="UP001341820">
    <property type="component" value="Unassembled WGS sequence"/>
</dbReference>
<comment type="caution">
    <text evidence="2">The sequence shown here is derived from an EMBL/GenBank/DDBJ whole genome shotgun (WGS) entry which is preliminary data.</text>
</comment>
<evidence type="ECO:0000313" key="2">
    <source>
        <dbReference type="EMBL" id="MED4129440.1"/>
    </source>
</evidence>
<protein>
    <recommendedName>
        <fullName evidence="1">DUF6792 domain-containing protein</fullName>
    </recommendedName>
</protein>
<dbReference type="EMBL" id="JAROAS010000034">
    <property type="protein sequence ID" value="MED4129440.1"/>
    <property type="molecule type" value="Genomic_DNA"/>
</dbReference>
<proteinExistence type="predicted"/>
<name>A0ABU6NMX5_9BACI</name>
<accession>A0ABU6NMX5</accession>
<reference evidence="2 3" key="1">
    <citation type="submission" date="2023-03" db="EMBL/GenBank/DDBJ databases">
        <title>Bacillus Genome Sequencing.</title>
        <authorList>
            <person name="Dunlap C."/>
        </authorList>
    </citation>
    <scope>NUCLEOTIDE SEQUENCE [LARGE SCALE GENOMIC DNA]</scope>
    <source>
        <strain evidence="2 3">B-4107</strain>
    </source>
</reference>
<dbReference type="InterPro" id="IPR046742">
    <property type="entry name" value="DUF6792"/>
</dbReference>
<dbReference type="Pfam" id="PF20591">
    <property type="entry name" value="DUF6792"/>
    <property type="match status" value="1"/>
</dbReference>
<sequence>MSSVFDDEMVQMRITDLEYKFPEMTDVEIIEAIERIYLEEMGRPIDTKMNIGRMDGNFESSDAKGTAIVLANKGNSDEVNEVVFISRGSVSTEDWVDNLFSVSVGVGVGVGVGTGGAGYARDTKNYLDEVIEQYKLETYPLAKDSLCQKVYKVKTTSDLHRYSATVRGSKA</sequence>
<organism evidence="2 3">
    <name type="scientific">Shouchella miscanthi</name>
    <dbReference type="NCBI Taxonomy" id="2598861"/>
    <lineage>
        <taxon>Bacteria</taxon>
        <taxon>Bacillati</taxon>
        <taxon>Bacillota</taxon>
        <taxon>Bacilli</taxon>
        <taxon>Bacillales</taxon>
        <taxon>Bacillaceae</taxon>
        <taxon>Shouchella</taxon>
    </lineage>
</organism>